<gene>
    <name evidence="2" type="ORF">BES08_21575</name>
    <name evidence="3" type="ORF">BV97_04032</name>
</gene>
<reference evidence="2" key="2">
    <citation type="submission" date="2016-08" db="EMBL/GenBank/DDBJ databases">
        <authorList>
            <person name="Seilhamer J.J."/>
        </authorList>
    </citation>
    <scope>NUCLEOTIDE SEQUENCE [LARGE SCALE GENOMIC DNA]</scope>
    <source>
        <strain evidence="2">SA1</strain>
        <plasmid evidence="2">pSA1</plasmid>
    </source>
</reference>
<dbReference type="SUPFAM" id="SSF159941">
    <property type="entry name" value="MM3350-like"/>
    <property type="match status" value="1"/>
</dbReference>
<geneLocation type="plasmid" evidence="2 5">
    <name>pSA1</name>
</geneLocation>
<dbReference type="EMBL" id="CP017076">
    <property type="protein sequence ID" value="AOR79426.1"/>
    <property type="molecule type" value="Genomic_DNA"/>
</dbReference>
<evidence type="ECO:0000313" key="4">
    <source>
        <dbReference type="Proteomes" id="UP000024329"/>
    </source>
</evidence>
<keyword evidence="5" id="KW-1185">Reference proteome</keyword>
<evidence type="ECO:0000313" key="5">
    <source>
        <dbReference type="Proteomes" id="UP000094626"/>
    </source>
</evidence>
<dbReference type="PATRIC" id="fig|158500.4.peg.4101"/>
<dbReference type="RefSeq" id="WP_036528182.1">
    <property type="nucleotide sequence ID" value="NZ_CP017076.1"/>
</dbReference>
<feature type="domain" description="Plasmid pRiA4b Orf3-like" evidence="1">
    <location>
        <begin position="21"/>
        <end position="58"/>
    </location>
</feature>
<reference evidence="3 4" key="1">
    <citation type="submission" date="2014-03" db="EMBL/GenBank/DDBJ databases">
        <title>Whole genome sequence of Novosphingobium resinovorum KF1.</title>
        <authorList>
            <person name="Gan H.M."/>
            <person name="Gan H.Y."/>
            <person name="Chew T.H."/>
            <person name="Savka M.A."/>
        </authorList>
    </citation>
    <scope>NUCLEOTIDE SEQUENCE [LARGE SCALE GENOMIC DNA]</scope>
    <source>
        <strain evidence="3 4">KF1</strain>
    </source>
</reference>
<dbReference type="InterPro" id="IPR024047">
    <property type="entry name" value="MM3350-like_sf"/>
</dbReference>
<protein>
    <submittedName>
        <fullName evidence="3">Plasmid pRiA4b ORF-3 family protein</fullName>
    </submittedName>
</protein>
<evidence type="ECO:0000313" key="3">
    <source>
        <dbReference type="EMBL" id="EZP79365.1"/>
    </source>
</evidence>
<dbReference type="KEGG" id="nre:BES08_21575"/>
<name>A0A031JR13_9SPHN</name>
<dbReference type="Pfam" id="PF07929">
    <property type="entry name" value="PRiA4_ORF3"/>
    <property type="match status" value="1"/>
</dbReference>
<dbReference type="Proteomes" id="UP000024329">
    <property type="component" value="Unassembled WGS sequence"/>
</dbReference>
<proteinExistence type="predicted"/>
<keyword evidence="2" id="KW-0614">Plasmid</keyword>
<evidence type="ECO:0000259" key="1">
    <source>
        <dbReference type="Pfam" id="PF07929"/>
    </source>
</evidence>
<sequence>MQTGSFILEGLDGQIRNGLGGGIPGFYDMLEIRSGPKHEQYAEINDWLDGYDPEELDILPIEVALGLIIARVGAH</sequence>
<accession>A0A031JR13</accession>
<dbReference type="Proteomes" id="UP000094626">
    <property type="component" value="Plasmid pSA1"/>
</dbReference>
<dbReference type="AlphaFoldDB" id="A0A031JR13"/>
<evidence type="ECO:0000313" key="2">
    <source>
        <dbReference type="EMBL" id="AOR79426.1"/>
    </source>
</evidence>
<organism evidence="3 4">
    <name type="scientific">Novosphingobium resinovorum</name>
    <dbReference type="NCBI Taxonomy" id="158500"/>
    <lineage>
        <taxon>Bacteria</taxon>
        <taxon>Pseudomonadati</taxon>
        <taxon>Pseudomonadota</taxon>
        <taxon>Alphaproteobacteria</taxon>
        <taxon>Sphingomonadales</taxon>
        <taxon>Sphingomonadaceae</taxon>
        <taxon>Novosphingobium</taxon>
    </lineage>
</organism>
<dbReference type="InterPro" id="IPR012912">
    <property type="entry name" value="Plasmid_pRiA4b_Orf3-like"/>
</dbReference>
<reference evidence="5" key="3">
    <citation type="journal article" date="2017" name="J. Biotechnol.">
        <title>Complete genome sequence of Novosphingobium resinovorum SA1, a versatile xenobiotic-degrading bacterium capable of utilizing sulfanilic acid.</title>
        <authorList>
            <person name="Hegedus B."/>
            <person name="Kos P.B."/>
            <person name="Balint B."/>
            <person name="Maroti G."/>
            <person name="Gan H.M."/>
            <person name="Perei K."/>
            <person name="Rakhely G."/>
        </authorList>
    </citation>
    <scope>NUCLEOTIDE SEQUENCE [LARGE SCALE GENOMIC DNA]</scope>
    <source>
        <strain evidence="5">SA1</strain>
    </source>
</reference>
<dbReference type="EMBL" id="JFYZ01000026">
    <property type="protein sequence ID" value="EZP79365.1"/>
    <property type="molecule type" value="Genomic_DNA"/>
</dbReference>